<reference evidence="1 2" key="1">
    <citation type="submission" date="2018-02" db="EMBL/GenBank/DDBJ databases">
        <title>Genome sequence of the basidiomycete white-rot fungus Phlebia centrifuga.</title>
        <authorList>
            <person name="Granchi Z."/>
            <person name="Peng M."/>
            <person name="de Vries R.P."/>
            <person name="Hilden K."/>
            <person name="Makela M.R."/>
            <person name="Grigoriev I."/>
            <person name="Riley R."/>
        </authorList>
    </citation>
    <scope>NUCLEOTIDE SEQUENCE [LARGE SCALE GENOMIC DNA]</scope>
    <source>
        <strain evidence="1 2">FBCC195</strain>
    </source>
</reference>
<dbReference type="Proteomes" id="UP000186601">
    <property type="component" value="Unassembled WGS sequence"/>
</dbReference>
<dbReference type="AlphaFoldDB" id="A0A2R6P0W4"/>
<sequence length="50" mass="5498">MLLHSRPELPHAPQVHVSSWRLNSDNNFGGHGPLGSKHLPVIACHPDILD</sequence>
<gene>
    <name evidence="1" type="ORF">PHLCEN_2v5935</name>
</gene>
<protein>
    <submittedName>
        <fullName evidence="1">Uncharacterized protein</fullName>
    </submittedName>
</protein>
<keyword evidence="2" id="KW-1185">Reference proteome</keyword>
<evidence type="ECO:0000313" key="2">
    <source>
        <dbReference type="Proteomes" id="UP000186601"/>
    </source>
</evidence>
<evidence type="ECO:0000313" key="1">
    <source>
        <dbReference type="EMBL" id="PSR82965.1"/>
    </source>
</evidence>
<accession>A0A2R6P0W4</accession>
<organism evidence="1 2">
    <name type="scientific">Hermanssonia centrifuga</name>
    <dbReference type="NCBI Taxonomy" id="98765"/>
    <lineage>
        <taxon>Eukaryota</taxon>
        <taxon>Fungi</taxon>
        <taxon>Dikarya</taxon>
        <taxon>Basidiomycota</taxon>
        <taxon>Agaricomycotina</taxon>
        <taxon>Agaricomycetes</taxon>
        <taxon>Polyporales</taxon>
        <taxon>Meruliaceae</taxon>
        <taxon>Hermanssonia</taxon>
    </lineage>
</organism>
<comment type="caution">
    <text evidence="1">The sequence shown here is derived from an EMBL/GenBank/DDBJ whole genome shotgun (WGS) entry which is preliminary data.</text>
</comment>
<name>A0A2R6P0W4_9APHY</name>
<proteinExistence type="predicted"/>
<dbReference type="EMBL" id="MLYV02000567">
    <property type="protein sequence ID" value="PSR82965.1"/>
    <property type="molecule type" value="Genomic_DNA"/>
</dbReference>